<sequence length="266" mass="31157">MQKKHQFDDVQSEPSGPQCAECNIRFASDTAYEQHMRVSPKHAPADDLERNEPRWHKPKGPPRRKGELTVTCEECGMKLKGFKHYTYHFKRHHRDKIRTQFANAHERCLCELCGRVLQHTSALKSHMLVHSGKKEIQCTICDKRFYHQRQLTMHMEIHSEPKRTFDCPVCARSFTSKSNKNRHLWTHTQVSRPFKCHACPKTFVYPSERKIHINHAHANQPYPKKSKNRVRNSRPRHMKEAVYGQIGPQMSADPSYSSEHSALLNE</sequence>
<feature type="domain" description="C2H2-type" evidence="9">
    <location>
        <begin position="136"/>
        <end position="163"/>
    </location>
</feature>
<keyword evidence="2" id="KW-0479">Metal-binding</keyword>
<feature type="compositionally biased region" description="Basic residues" evidence="8">
    <location>
        <begin position="224"/>
        <end position="237"/>
    </location>
</feature>
<reference evidence="11" key="1">
    <citation type="submission" date="2025-08" db="UniProtKB">
        <authorList>
            <consortium name="RefSeq"/>
        </authorList>
    </citation>
    <scope>IDENTIFICATION</scope>
</reference>
<name>A0ABM3M499_BICAN</name>
<evidence type="ECO:0000313" key="11">
    <source>
        <dbReference type="RefSeq" id="XP_052746296.1"/>
    </source>
</evidence>
<evidence type="ECO:0000259" key="9">
    <source>
        <dbReference type="PROSITE" id="PS50157"/>
    </source>
</evidence>
<keyword evidence="10" id="KW-1185">Reference proteome</keyword>
<feature type="domain" description="C2H2-type" evidence="9">
    <location>
        <begin position="108"/>
        <end position="135"/>
    </location>
</feature>
<keyword evidence="5" id="KW-0862">Zinc</keyword>
<evidence type="ECO:0000256" key="2">
    <source>
        <dbReference type="ARBA" id="ARBA00022723"/>
    </source>
</evidence>
<evidence type="ECO:0000256" key="8">
    <source>
        <dbReference type="SAM" id="MobiDB-lite"/>
    </source>
</evidence>
<protein>
    <submittedName>
        <fullName evidence="11">Zinc finger protein 728</fullName>
    </submittedName>
</protein>
<dbReference type="Pfam" id="PF00096">
    <property type="entry name" value="zf-C2H2"/>
    <property type="match status" value="2"/>
</dbReference>
<feature type="domain" description="C2H2-type" evidence="9">
    <location>
        <begin position="165"/>
        <end position="188"/>
    </location>
</feature>
<dbReference type="PROSITE" id="PS50157">
    <property type="entry name" value="ZINC_FINGER_C2H2_2"/>
    <property type="match status" value="4"/>
</dbReference>
<dbReference type="PANTHER" id="PTHR24394:SF29">
    <property type="entry name" value="MYONEURIN"/>
    <property type="match status" value="1"/>
</dbReference>
<accession>A0ABM3M499</accession>
<dbReference type="PANTHER" id="PTHR24394">
    <property type="entry name" value="ZINC FINGER PROTEIN"/>
    <property type="match status" value="1"/>
</dbReference>
<gene>
    <name evidence="11" type="primary">LOC112051432</name>
</gene>
<feature type="region of interest" description="Disordered" evidence="8">
    <location>
        <begin position="36"/>
        <end position="65"/>
    </location>
</feature>
<comment type="subcellular location">
    <subcellularLocation>
        <location evidence="1">Nucleus</location>
    </subcellularLocation>
</comment>
<evidence type="ECO:0000256" key="6">
    <source>
        <dbReference type="ARBA" id="ARBA00023242"/>
    </source>
</evidence>
<dbReference type="InterPro" id="IPR036236">
    <property type="entry name" value="Znf_C2H2_sf"/>
</dbReference>
<evidence type="ECO:0000256" key="4">
    <source>
        <dbReference type="ARBA" id="ARBA00022771"/>
    </source>
</evidence>
<dbReference type="SMART" id="SM00355">
    <property type="entry name" value="ZnF_C2H2"/>
    <property type="match status" value="6"/>
</dbReference>
<dbReference type="Proteomes" id="UP001652582">
    <property type="component" value="Chromosome 27"/>
</dbReference>
<proteinExistence type="predicted"/>
<dbReference type="SUPFAM" id="SSF57667">
    <property type="entry name" value="beta-beta-alpha zinc fingers"/>
    <property type="match status" value="3"/>
</dbReference>
<evidence type="ECO:0000313" key="10">
    <source>
        <dbReference type="Proteomes" id="UP001652582"/>
    </source>
</evidence>
<evidence type="ECO:0000256" key="1">
    <source>
        <dbReference type="ARBA" id="ARBA00004123"/>
    </source>
</evidence>
<evidence type="ECO:0000256" key="7">
    <source>
        <dbReference type="PROSITE-ProRule" id="PRU00042"/>
    </source>
</evidence>
<dbReference type="RefSeq" id="XP_052746296.1">
    <property type="nucleotide sequence ID" value="XM_052890336.1"/>
</dbReference>
<dbReference type="Pfam" id="PF12874">
    <property type="entry name" value="zf-met"/>
    <property type="match status" value="2"/>
</dbReference>
<dbReference type="GeneID" id="112051432"/>
<organism evidence="10 11">
    <name type="scientific">Bicyclus anynana</name>
    <name type="common">Squinting bush brown butterfly</name>
    <dbReference type="NCBI Taxonomy" id="110368"/>
    <lineage>
        <taxon>Eukaryota</taxon>
        <taxon>Metazoa</taxon>
        <taxon>Ecdysozoa</taxon>
        <taxon>Arthropoda</taxon>
        <taxon>Hexapoda</taxon>
        <taxon>Insecta</taxon>
        <taxon>Pterygota</taxon>
        <taxon>Neoptera</taxon>
        <taxon>Endopterygota</taxon>
        <taxon>Lepidoptera</taxon>
        <taxon>Glossata</taxon>
        <taxon>Ditrysia</taxon>
        <taxon>Papilionoidea</taxon>
        <taxon>Nymphalidae</taxon>
        <taxon>Satyrinae</taxon>
        <taxon>Satyrini</taxon>
        <taxon>Mycalesina</taxon>
        <taxon>Bicyclus</taxon>
    </lineage>
</organism>
<feature type="domain" description="C2H2-type" evidence="9">
    <location>
        <begin position="194"/>
        <end position="222"/>
    </location>
</feature>
<keyword evidence="4 7" id="KW-0863">Zinc-finger</keyword>
<keyword evidence="3" id="KW-0677">Repeat</keyword>
<keyword evidence="6" id="KW-0539">Nucleus</keyword>
<feature type="region of interest" description="Disordered" evidence="8">
    <location>
        <begin position="214"/>
        <end position="266"/>
    </location>
</feature>
<feature type="compositionally biased region" description="Basic and acidic residues" evidence="8">
    <location>
        <begin position="43"/>
        <end position="55"/>
    </location>
</feature>
<evidence type="ECO:0000256" key="3">
    <source>
        <dbReference type="ARBA" id="ARBA00022737"/>
    </source>
</evidence>
<dbReference type="InterPro" id="IPR013087">
    <property type="entry name" value="Znf_C2H2_type"/>
</dbReference>
<evidence type="ECO:0000256" key="5">
    <source>
        <dbReference type="ARBA" id="ARBA00022833"/>
    </source>
</evidence>
<dbReference type="PROSITE" id="PS00028">
    <property type="entry name" value="ZINC_FINGER_C2H2_1"/>
    <property type="match status" value="5"/>
</dbReference>
<dbReference type="Gene3D" id="3.30.160.60">
    <property type="entry name" value="Classic Zinc Finger"/>
    <property type="match status" value="4"/>
</dbReference>